<dbReference type="HAMAP" id="MF_00055">
    <property type="entry name" value="MEMO1"/>
    <property type="match status" value="1"/>
</dbReference>
<gene>
    <name evidence="3" type="primary">amrB</name>
    <name evidence="3" type="ORF">Q2T77_11635</name>
</gene>
<evidence type="ECO:0000256" key="1">
    <source>
        <dbReference type="ARBA" id="ARBA00006315"/>
    </source>
</evidence>
<dbReference type="CDD" id="cd07361">
    <property type="entry name" value="MEMO_like"/>
    <property type="match status" value="1"/>
</dbReference>
<keyword evidence="4" id="KW-1185">Reference proteome</keyword>
<organism evidence="3 4">
    <name type="scientific">Variovorax ginsengisoli</name>
    <dbReference type="NCBI Taxonomy" id="363844"/>
    <lineage>
        <taxon>Bacteria</taxon>
        <taxon>Pseudomonadati</taxon>
        <taxon>Pseudomonadota</taxon>
        <taxon>Betaproteobacteria</taxon>
        <taxon>Burkholderiales</taxon>
        <taxon>Comamonadaceae</taxon>
        <taxon>Variovorax</taxon>
    </lineage>
</organism>
<evidence type="ECO:0000313" key="3">
    <source>
        <dbReference type="EMBL" id="MDO1532940.1"/>
    </source>
</evidence>
<evidence type="ECO:0000313" key="4">
    <source>
        <dbReference type="Proteomes" id="UP001169027"/>
    </source>
</evidence>
<comment type="similarity">
    <text evidence="1 2">Belongs to the MEMO1 family.</text>
</comment>
<evidence type="ECO:0000256" key="2">
    <source>
        <dbReference type="HAMAP-Rule" id="MF_00055"/>
    </source>
</evidence>
<dbReference type="PANTHER" id="PTHR11060">
    <property type="entry name" value="PROTEIN MEMO1"/>
    <property type="match status" value="1"/>
</dbReference>
<dbReference type="Gene3D" id="3.40.830.10">
    <property type="entry name" value="LigB-like"/>
    <property type="match status" value="1"/>
</dbReference>
<dbReference type="PANTHER" id="PTHR11060:SF0">
    <property type="entry name" value="PROTEIN MEMO1"/>
    <property type="match status" value="1"/>
</dbReference>
<dbReference type="RefSeq" id="WP_301808400.1">
    <property type="nucleotide sequence ID" value="NZ_JAUJZH010000007.1"/>
</dbReference>
<proteinExistence type="inferred from homology"/>
<dbReference type="EMBL" id="JAUKVY010000007">
    <property type="protein sequence ID" value="MDO1532940.1"/>
    <property type="molecule type" value="Genomic_DNA"/>
</dbReference>
<accession>A0ABT8S283</accession>
<protein>
    <recommendedName>
        <fullName evidence="2">MEMO1 family protein Q2T77_11635</fullName>
    </recommendedName>
</protein>
<dbReference type="NCBIfam" id="TIGR04336">
    <property type="entry name" value="AmmeMemoSam_B"/>
    <property type="match status" value="1"/>
</dbReference>
<comment type="caution">
    <text evidence="3">The sequence shown here is derived from an EMBL/GenBank/DDBJ whole genome shotgun (WGS) entry which is preliminary data.</text>
</comment>
<dbReference type="Pfam" id="PF01875">
    <property type="entry name" value="Memo"/>
    <property type="match status" value="1"/>
</dbReference>
<name>A0ABT8S283_9BURK</name>
<dbReference type="InterPro" id="IPR002737">
    <property type="entry name" value="MEMO1_fam"/>
</dbReference>
<sequence>MPAVRRAAVDGLFYPAAPSALRQQVERCLGEAADDNHHRAGGPPKLLIAPHAGYAYSGAVAAAAYALLGRGRHAAVTRVVLLGPGHRVWVDGLAAPDCAEFETPLGRTAIDTEALAKIDGLPQVLRSDRAHAQEHSIEVQLPFLQSVLGAFSLVPLVVGDADPEAVARVLDRLWGGPETLIVISSDLSHYLPYAQAQAADRATVQRILDLDAGITPQQACGAAAINGALRAAQAHGLAPRLLDLCSSGDTAGDRSRVVGYAAFAFEQAS</sequence>
<dbReference type="Proteomes" id="UP001169027">
    <property type="component" value="Unassembled WGS sequence"/>
</dbReference>
<reference evidence="3" key="1">
    <citation type="submission" date="2023-06" db="EMBL/GenBank/DDBJ databases">
        <authorList>
            <person name="Jiang Y."/>
            <person name="Liu Q."/>
        </authorList>
    </citation>
    <scope>NUCLEOTIDE SEQUENCE</scope>
    <source>
        <strain evidence="3">CGMCC 1.12090</strain>
    </source>
</reference>